<feature type="domain" description="ATP-grasp" evidence="3">
    <location>
        <begin position="79"/>
        <end position="258"/>
    </location>
</feature>
<dbReference type="OrthoDB" id="1704979at2"/>
<dbReference type="AlphaFoldDB" id="A0A3E0WLX4"/>
<dbReference type="InterPro" id="IPR011761">
    <property type="entry name" value="ATP-grasp"/>
</dbReference>
<reference evidence="5" key="1">
    <citation type="submission" date="2017-05" db="EMBL/GenBank/DDBJ databases">
        <authorList>
            <person name="Sharma S."/>
            <person name="Sidhu C."/>
            <person name="Pinnaka A.K."/>
        </authorList>
    </citation>
    <scope>NUCLEOTIDE SEQUENCE [LARGE SCALE GENOMIC DNA]</scope>
    <source>
        <strain evidence="5">AK93</strain>
    </source>
</reference>
<dbReference type="GO" id="GO:0046872">
    <property type="term" value="F:metal ion binding"/>
    <property type="evidence" value="ECO:0007669"/>
    <property type="project" value="InterPro"/>
</dbReference>
<keyword evidence="2" id="KW-0547">Nucleotide-binding</keyword>
<evidence type="ECO:0000259" key="3">
    <source>
        <dbReference type="PROSITE" id="PS50975"/>
    </source>
</evidence>
<dbReference type="InterPro" id="IPR013651">
    <property type="entry name" value="ATP-grasp_RimK-type"/>
</dbReference>
<evidence type="ECO:0000313" key="4">
    <source>
        <dbReference type="EMBL" id="RFA33808.1"/>
    </source>
</evidence>
<accession>A0A3E0WLX4</accession>
<dbReference type="GO" id="GO:0016879">
    <property type="term" value="F:ligase activity, forming carbon-nitrogen bonds"/>
    <property type="evidence" value="ECO:0007669"/>
    <property type="project" value="TreeGrafter"/>
</dbReference>
<dbReference type="RefSeq" id="WP_116302029.1">
    <property type="nucleotide sequence ID" value="NZ_NFZV01000007.1"/>
</dbReference>
<dbReference type="PROSITE" id="PS50975">
    <property type="entry name" value="ATP_GRASP"/>
    <property type="match status" value="1"/>
</dbReference>
<dbReference type="SUPFAM" id="SSF56059">
    <property type="entry name" value="Glutathione synthetase ATP-binding domain-like"/>
    <property type="match status" value="1"/>
</dbReference>
<dbReference type="PANTHER" id="PTHR21621:SF0">
    <property type="entry name" value="BETA-CITRYLGLUTAMATE SYNTHASE B-RELATED"/>
    <property type="match status" value="1"/>
</dbReference>
<evidence type="ECO:0000313" key="5">
    <source>
        <dbReference type="Proteomes" id="UP000256763"/>
    </source>
</evidence>
<dbReference type="Pfam" id="PF08443">
    <property type="entry name" value="RimK"/>
    <property type="match status" value="1"/>
</dbReference>
<keyword evidence="5" id="KW-1185">Reference proteome</keyword>
<dbReference type="PANTHER" id="PTHR21621">
    <property type="entry name" value="RIBOSOMAL PROTEIN S6 MODIFICATION PROTEIN"/>
    <property type="match status" value="1"/>
</dbReference>
<name>A0A3E0WLX4_9GAMM</name>
<keyword evidence="2" id="KW-0067">ATP-binding</keyword>
<comment type="caution">
    <text evidence="4">The sequence shown here is derived from an EMBL/GenBank/DDBJ whole genome shotgun (WGS) entry which is preliminary data.</text>
</comment>
<evidence type="ECO:0000256" key="1">
    <source>
        <dbReference type="ARBA" id="ARBA00023211"/>
    </source>
</evidence>
<organism evidence="4 5">
    <name type="scientific">Alkalilimnicola ehrlichii</name>
    <dbReference type="NCBI Taxonomy" id="351052"/>
    <lineage>
        <taxon>Bacteria</taxon>
        <taxon>Pseudomonadati</taxon>
        <taxon>Pseudomonadota</taxon>
        <taxon>Gammaproteobacteria</taxon>
        <taxon>Chromatiales</taxon>
        <taxon>Ectothiorhodospiraceae</taxon>
        <taxon>Alkalilimnicola</taxon>
    </lineage>
</organism>
<dbReference type="Gene3D" id="3.30.470.20">
    <property type="entry name" value="ATP-grasp fold, B domain"/>
    <property type="match status" value="1"/>
</dbReference>
<dbReference type="EMBL" id="NFZW01000019">
    <property type="protein sequence ID" value="RFA33808.1"/>
    <property type="molecule type" value="Genomic_DNA"/>
</dbReference>
<evidence type="ECO:0000256" key="2">
    <source>
        <dbReference type="PROSITE-ProRule" id="PRU00409"/>
    </source>
</evidence>
<proteinExistence type="predicted"/>
<dbReference type="GO" id="GO:0005737">
    <property type="term" value="C:cytoplasm"/>
    <property type="evidence" value="ECO:0007669"/>
    <property type="project" value="TreeGrafter"/>
</dbReference>
<protein>
    <submittedName>
        <fullName evidence="4">Alpha-L-glutamate ligase</fullName>
    </submittedName>
</protein>
<keyword evidence="4" id="KW-0436">Ligase</keyword>
<dbReference type="Proteomes" id="UP000256763">
    <property type="component" value="Unassembled WGS sequence"/>
</dbReference>
<keyword evidence="1" id="KW-0464">Manganese</keyword>
<gene>
    <name evidence="4" type="ORF">CAL65_16935</name>
</gene>
<dbReference type="GO" id="GO:0005524">
    <property type="term" value="F:ATP binding"/>
    <property type="evidence" value="ECO:0007669"/>
    <property type="project" value="UniProtKB-UniRule"/>
</dbReference>
<sequence>MSVASELITLNAYRALGIPGVRYIKPELLFRHLPEIRQARWVLFPEYWQVNTLTYALKKRLFPNPATYHLGHDKIEMTRAFLSVAPAHVPETRILPSTEWDGDAVHELGLPLVAKEPRSSMGIGVHLIKTRRELREFAAKHDTLYLQEYLPIDRDLRVVYVGRKVIAAYWRIGAEGSFHNNVARGGSVSFDDIPQAALELVDQVATELEVNHAGFDIAEVGGHYYLLEFNTLFGNEALNSRGISVAQHIWHYLCEQDETPPLSPQDPPLLKSA</sequence>